<dbReference type="Proteomes" id="UP000002555">
    <property type="component" value="Segment"/>
</dbReference>
<proteinExistence type="predicted"/>
<protein>
    <submittedName>
        <fullName evidence="1">Uncharacterized protein</fullName>
    </submittedName>
</protein>
<dbReference type="EMBL" id="AY266303">
    <property type="protein sequence ID" value="AAQ17765.1"/>
    <property type="molecule type" value="Genomic_DNA"/>
</dbReference>
<accession>Q76YY1</accession>
<keyword evidence="2" id="KW-1185">Reference proteome</keyword>
<name>Q76YY1_9CAUD</name>
<sequence>MKLSIKAAVIKFGIPQMQSVPYVKFSNNDIVDLLRDNDDFNAHMDMYNRKDDKTNELSKTRWRETWERDVRFVFNQSDENIEHMRKTHGIVFQRFVHGSKTYRYWHFDPKVLKK</sequence>
<dbReference type="RefSeq" id="NP_943988.1">
    <property type="nucleotide sequence ID" value="NC_005260.1"/>
</dbReference>
<evidence type="ECO:0000313" key="2">
    <source>
        <dbReference type="Proteomes" id="UP000002555"/>
    </source>
</evidence>
<evidence type="ECO:0000313" key="1">
    <source>
        <dbReference type="EMBL" id="AAQ17765.1"/>
    </source>
</evidence>
<dbReference type="KEGG" id="vg:2657897"/>
<dbReference type="OrthoDB" id="22800at10239"/>
<gene>
    <name evidence="1" type="ORF">Aeh1ORF104c</name>
</gene>
<reference evidence="1 2" key="1">
    <citation type="journal article" date="2001" name="J. Bacteriol.">
        <title>Phylogeny of the major head and tail genes of the wide-ranging T4-type bacteriophages.</title>
        <authorList>
            <person name="Tetart F."/>
            <person name="Desplats C."/>
            <person name="Kutateladze M."/>
            <person name="Monod C."/>
            <person name="Ackermann H.W."/>
            <person name="Krisch H.M."/>
        </authorList>
    </citation>
    <scope>NUCLEOTIDE SEQUENCE</scope>
</reference>
<organism evidence="1 2">
    <name type="scientific">Aeromonas phage Aeh1</name>
    <dbReference type="NCBI Taxonomy" id="2880362"/>
    <lineage>
        <taxon>Viruses</taxon>
        <taxon>Duplodnaviria</taxon>
        <taxon>Heunggongvirae</taxon>
        <taxon>Uroviricota</taxon>
        <taxon>Caudoviricetes</taxon>
        <taxon>Pantevenvirales</taxon>
        <taxon>Straboviridae</taxon>
        <taxon>Cinqassovirus</taxon>
        <taxon>Cinqassovirus aeh1</taxon>
    </lineage>
</organism>